<accession>A0AA40FKH2</accession>
<organism evidence="2 3">
    <name type="scientific">Melipona bicolor</name>
    <dbReference type="NCBI Taxonomy" id="60889"/>
    <lineage>
        <taxon>Eukaryota</taxon>
        <taxon>Metazoa</taxon>
        <taxon>Ecdysozoa</taxon>
        <taxon>Arthropoda</taxon>
        <taxon>Hexapoda</taxon>
        <taxon>Insecta</taxon>
        <taxon>Pterygota</taxon>
        <taxon>Neoptera</taxon>
        <taxon>Endopterygota</taxon>
        <taxon>Hymenoptera</taxon>
        <taxon>Apocrita</taxon>
        <taxon>Aculeata</taxon>
        <taxon>Apoidea</taxon>
        <taxon>Anthophila</taxon>
        <taxon>Apidae</taxon>
        <taxon>Melipona</taxon>
    </lineage>
</organism>
<feature type="region of interest" description="Disordered" evidence="1">
    <location>
        <begin position="65"/>
        <end position="96"/>
    </location>
</feature>
<protein>
    <submittedName>
        <fullName evidence="2">Uncharacterized protein</fullName>
    </submittedName>
</protein>
<dbReference type="AlphaFoldDB" id="A0AA40FKH2"/>
<gene>
    <name evidence="2" type="ORF">K0M31_012492</name>
</gene>
<sequence>MLNLGFKDKRKPAKVQRGKDYSARAILSTPRSNAGVLETLVKQRNASREAFVGIEAKRHRGTIRSRSRALADDPRSLREERPVAALTAAQRAETSV</sequence>
<comment type="caution">
    <text evidence="2">The sequence shown here is derived from an EMBL/GenBank/DDBJ whole genome shotgun (WGS) entry which is preliminary data.</text>
</comment>
<name>A0AA40FKH2_9HYME</name>
<proteinExistence type="predicted"/>
<evidence type="ECO:0000313" key="3">
    <source>
        <dbReference type="Proteomes" id="UP001177670"/>
    </source>
</evidence>
<keyword evidence="3" id="KW-1185">Reference proteome</keyword>
<evidence type="ECO:0000313" key="2">
    <source>
        <dbReference type="EMBL" id="KAK1120513.1"/>
    </source>
</evidence>
<evidence type="ECO:0000256" key="1">
    <source>
        <dbReference type="SAM" id="MobiDB-lite"/>
    </source>
</evidence>
<dbReference type="EMBL" id="JAHYIQ010000031">
    <property type="protein sequence ID" value="KAK1120513.1"/>
    <property type="molecule type" value="Genomic_DNA"/>
</dbReference>
<reference evidence="2" key="1">
    <citation type="submission" date="2021-10" db="EMBL/GenBank/DDBJ databases">
        <title>Melipona bicolor Genome sequencing and assembly.</title>
        <authorList>
            <person name="Araujo N.S."/>
            <person name="Arias M.C."/>
        </authorList>
    </citation>
    <scope>NUCLEOTIDE SEQUENCE</scope>
    <source>
        <strain evidence="2">USP_2M_L1-L4_2017</strain>
        <tissue evidence="2">Whole body</tissue>
    </source>
</reference>
<feature type="compositionally biased region" description="Basic and acidic residues" evidence="1">
    <location>
        <begin position="69"/>
        <end position="82"/>
    </location>
</feature>
<dbReference type="Proteomes" id="UP001177670">
    <property type="component" value="Unassembled WGS sequence"/>
</dbReference>